<name>A0A8J4Q7R5_9ROSI</name>
<feature type="region of interest" description="Disordered" evidence="1">
    <location>
        <begin position="63"/>
        <end position="99"/>
    </location>
</feature>
<keyword evidence="2" id="KW-0472">Membrane</keyword>
<accession>A0A8J4Q7R5</accession>
<comment type="caution">
    <text evidence="3">The sequence shown here is derived from an EMBL/GenBank/DDBJ whole genome shotgun (WGS) entry which is preliminary data.</text>
</comment>
<feature type="transmembrane region" description="Helical" evidence="2">
    <location>
        <begin position="20"/>
        <end position="37"/>
    </location>
</feature>
<keyword evidence="2" id="KW-1133">Transmembrane helix</keyword>
<proteinExistence type="predicted"/>
<protein>
    <submittedName>
        <fullName evidence="3">Uncharacterized protein</fullName>
    </submittedName>
</protein>
<keyword evidence="4" id="KW-1185">Reference proteome</keyword>
<evidence type="ECO:0000256" key="2">
    <source>
        <dbReference type="SAM" id="Phobius"/>
    </source>
</evidence>
<gene>
    <name evidence="3" type="ORF">CMV_026553</name>
</gene>
<evidence type="ECO:0000313" key="4">
    <source>
        <dbReference type="Proteomes" id="UP000737018"/>
    </source>
</evidence>
<reference evidence="3" key="1">
    <citation type="submission" date="2020-03" db="EMBL/GenBank/DDBJ databases">
        <title>Castanea mollissima Vanexum genome sequencing.</title>
        <authorList>
            <person name="Staton M."/>
        </authorList>
    </citation>
    <scope>NUCLEOTIDE SEQUENCE</scope>
    <source>
        <tissue evidence="3">Leaf</tissue>
    </source>
</reference>
<dbReference type="EMBL" id="JRKL02007951">
    <property type="protein sequence ID" value="KAF3947295.1"/>
    <property type="molecule type" value="Genomic_DNA"/>
</dbReference>
<evidence type="ECO:0000313" key="3">
    <source>
        <dbReference type="EMBL" id="KAF3947295.1"/>
    </source>
</evidence>
<dbReference type="AlphaFoldDB" id="A0A8J4Q7R5"/>
<evidence type="ECO:0000256" key="1">
    <source>
        <dbReference type="SAM" id="MobiDB-lite"/>
    </source>
</evidence>
<keyword evidence="2" id="KW-0812">Transmembrane</keyword>
<dbReference type="OrthoDB" id="1825056at2759"/>
<sequence length="99" mass="11146">MTNSLPQGNMRFELKRGKLIGFLVLTALCIAWSLFFTSEKMDNLTAREEEELSEAIIITQSNNPPSPWAGAIHRRELPRISQSPPPLPRGNPGPQHYCM</sequence>
<organism evidence="3 4">
    <name type="scientific">Castanea mollissima</name>
    <name type="common">Chinese chestnut</name>
    <dbReference type="NCBI Taxonomy" id="60419"/>
    <lineage>
        <taxon>Eukaryota</taxon>
        <taxon>Viridiplantae</taxon>
        <taxon>Streptophyta</taxon>
        <taxon>Embryophyta</taxon>
        <taxon>Tracheophyta</taxon>
        <taxon>Spermatophyta</taxon>
        <taxon>Magnoliopsida</taxon>
        <taxon>eudicotyledons</taxon>
        <taxon>Gunneridae</taxon>
        <taxon>Pentapetalae</taxon>
        <taxon>rosids</taxon>
        <taxon>fabids</taxon>
        <taxon>Fagales</taxon>
        <taxon>Fagaceae</taxon>
        <taxon>Castanea</taxon>
    </lineage>
</organism>
<dbReference type="Proteomes" id="UP000737018">
    <property type="component" value="Unassembled WGS sequence"/>
</dbReference>